<dbReference type="SUPFAM" id="SSF53448">
    <property type="entry name" value="Nucleotide-diphospho-sugar transferases"/>
    <property type="match status" value="1"/>
</dbReference>
<evidence type="ECO:0000313" key="1">
    <source>
        <dbReference type="EMBL" id="SVC49152.1"/>
    </source>
</evidence>
<dbReference type="EMBL" id="UINC01094155">
    <property type="protein sequence ID" value="SVC49152.1"/>
    <property type="molecule type" value="Genomic_DNA"/>
</dbReference>
<dbReference type="AlphaFoldDB" id="A0A382MNY6"/>
<feature type="non-terminal residue" evidence="1">
    <location>
        <position position="1"/>
    </location>
</feature>
<protein>
    <recommendedName>
        <fullName evidence="2">Glycosyltransferase 2-like domain-containing protein</fullName>
    </recommendedName>
</protein>
<organism evidence="1">
    <name type="scientific">marine metagenome</name>
    <dbReference type="NCBI Taxonomy" id="408172"/>
    <lineage>
        <taxon>unclassified sequences</taxon>
        <taxon>metagenomes</taxon>
        <taxon>ecological metagenomes</taxon>
    </lineage>
</organism>
<accession>A0A382MNY6</accession>
<feature type="non-terminal residue" evidence="1">
    <location>
        <position position="31"/>
    </location>
</feature>
<name>A0A382MNY6_9ZZZZ</name>
<reference evidence="1" key="1">
    <citation type="submission" date="2018-05" db="EMBL/GenBank/DDBJ databases">
        <authorList>
            <person name="Lanie J.A."/>
            <person name="Ng W.-L."/>
            <person name="Kazmierczak K.M."/>
            <person name="Andrzejewski T.M."/>
            <person name="Davidsen T.M."/>
            <person name="Wayne K.J."/>
            <person name="Tettelin H."/>
            <person name="Glass J.I."/>
            <person name="Rusch D."/>
            <person name="Podicherti R."/>
            <person name="Tsui H.-C.T."/>
            <person name="Winkler M.E."/>
        </authorList>
    </citation>
    <scope>NUCLEOTIDE SEQUENCE</scope>
</reference>
<sequence length="31" mass="3387">VIVVDDGSRDDTVARVKALAACWSALRVMRL</sequence>
<gene>
    <name evidence="1" type="ORF">METZ01_LOCUS302006</name>
</gene>
<evidence type="ECO:0008006" key="2">
    <source>
        <dbReference type="Google" id="ProtNLM"/>
    </source>
</evidence>
<dbReference type="InterPro" id="IPR029044">
    <property type="entry name" value="Nucleotide-diphossugar_trans"/>
</dbReference>
<dbReference type="Gene3D" id="3.90.550.10">
    <property type="entry name" value="Spore Coat Polysaccharide Biosynthesis Protein SpsA, Chain A"/>
    <property type="match status" value="1"/>
</dbReference>
<proteinExistence type="predicted"/>